<dbReference type="HAMAP" id="MF_00222">
    <property type="entry name" value="Shikimate_DH_AroE"/>
    <property type="match status" value="1"/>
</dbReference>
<dbReference type="GO" id="GO:0008652">
    <property type="term" value="P:amino acid biosynthetic process"/>
    <property type="evidence" value="ECO:0007669"/>
    <property type="project" value="UniProtKB-KW"/>
</dbReference>
<dbReference type="GO" id="GO:0030266">
    <property type="term" value="F:quinate 3-dehydrogenase (NAD+) activity"/>
    <property type="evidence" value="ECO:0007669"/>
    <property type="project" value="UniProtKB-EC"/>
</dbReference>
<evidence type="ECO:0000256" key="8">
    <source>
        <dbReference type="ARBA" id="ARBA00052329"/>
    </source>
</evidence>
<dbReference type="RefSeq" id="WP_089966580.1">
    <property type="nucleotide sequence ID" value="NZ_FOCQ01000005.1"/>
</dbReference>
<dbReference type="GO" id="GO:0009423">
    <property type="term" value="P:chorismate biosynthetic process"/>
    <property type="evidence" value="ECO:0007669"/>
    <property type="project" value="UniProtKB-UniRule"/>
</dbReference>
<dbReference type="Gene3D" id="3.40.50.10860">
    <property type="entry name" value="Leucine Dehydrogenase, chain A, domain 1"/>
    <property type="match status" value="1"/>
</dbReference>
<dbReference type="AlphaFoldDB" id="A0A1H8D8Y2"/>
<evidence type="ECO:0000256" key="10">
    <source>
        <dbReference type="HAMAP-Rule" id="MF_00222"/>
    </source>
</evidence>
<dbReference type="GO" id="GO:0004764">
    <property type="term" value="F:shikimate 3-dehydrogenase (NADP+) activity"/>
    <property type="evidence" value="ECO:0007669"/>
    <property type="project" value="UniProtKB-UniRule"/>
</dbReference>
<organism evidence="14 15">
    <name type="scientific">Lihuaxuella thermophila</name>
    <dbReference type="NCBI Taxonomy" id="1173111"/>
    <lineage>
        <taxon>Bacteria</taxon>
        <taxon>Bacillati</taxon>
        <taxon>Bacillota</taxon>
        <taxon>Bacilli</taxon>
        <taxon>Bacillales</taxon>
        <taxon>Thermoactinomycetaceae</taxon>
        <taxon>Lihuaxuella</taxon>
    </lineage>
</organism>
<dbReference type="InterPro" id="IPR022893">
    <property type="entry name" value="Shikimate_DH_fam"/>
</dbReference>
<dbReference type="InterPro" id="IPR041121">
    <property type="entry name" value="SDH_C"/>
</dbReference>
<dbReference type="FunFam" id="3.40.50.10860:FF:000004">
    <property type="entry name" value="Quinate/shikimate dehydrogenase"/>
    <property type="match status" value="1"/>
</dbReference>
<comment type="pathway">
    <text evidence="1 10">Metabolic intermediate biosynthesis; chorismate biosynthesis; chorismate from D-erythrose 4-phosphate and phosphoenolpyruvate: step 4/7.</text>
</comment>
<dbReference type="SUPFAM" id="SSF53223">
    <property type="entry name" value="Aminoacid dehydrogenase-like, N-terminal domain"/>
    <property type="match status" value="1"/>
</dbReference>
<evidence type="ECO:0000256" key="4">
    <source>
        <dbReference type="ARBA" id="ARBA00023002"/>
    </source>
</evidence>
<evidence type="ECO:0000259" key="11">
    <source>
        <dbReference type="Pfam" id="PF01488"/>
    </source>
</evidence>
<comment type="catalytic activity">
    <reaction evidence="8">
        <text>shikimate + NAD(+) = 3-dehydroshikimate + NADH + H(+)</text>
        <dbReference type="Rhea" id="RHEA:17741"/>
        <dbReference type="ChEBI" id="CHEBI:15378"/>
        <dbReference type="ChEBI" id="CHEBI:16630"/>
        <dbReference type="ChEBI" id="CHEBI:36208"/>
        <dbReference type="ChEBI" id="CHEBI:57540"/>
        <dbReference type="ChEBI" id="CHEBI:57945"/>
    </reaction>
</comment>
<dbReference type="UniPathway" id="UPA00053">
    <property type="reaction ID" value="UER00087"/>
</dbReference>
<evidence type="ECO:0000313" key="14">
    <source>
        <dbReference type="EMBL" id="SEN03294.1"/>
    </source>
</evidence>
<dbReference type="InterPro" id="IPR006151">
    <property type="entry name" value="Shikm_DH/Glu-tRNA_Rdtase"/>
</dbReference>
<dbReference type="Pfam" id="PF18317">
    <property type="entry name" value="SDH_C"/>
    <property type="match status" value="1"/>
</dbReference>
<dbReference type="NCBIfam" id="TIGR00507">
    <property type="entry name" value="aroE"/>
    <property type="match status" value="1"/>
</dbReference>
<feature type="binding site" evidence="10">
    <location>
        <position position="91"/>
    </location>
    <ligand>
        <name>shikimate</name>
        <dbReference type="ChEBI" id="CHEBI:36208"/>
    </ligand>
</feature>
<feature type="domain" description="Shikimate dehydrogenase substrate binding N-terminal" evidence="12">
    <location>
        <begin position="11"/>
        <end position="93"/>
    </location>
</feature>
<feature type="binding site" evidence="10">
    <location>
        <position position="106"/>
    </location>
    <ligand>
        <name>shikimate</name>
        <dbReference type="ChEBI" id="CHEBI:36208"/>
    </ligand>
</feature>
<dbReference type="Gene3D" id="3.40.50.720">
    <property type="entry name" value="NAD(P)-binding Rossmann-like Domain"/>
    <property type="match status" value="1"/>
</dbReference>
<feature type="binding site" evidence="10">
    <location>
        <begin position="155"/>
        <end position="160"/>
    </location>
    <ligand>
        <name>NADP(+)</name>
        <dbReference type="ChEBI" id="CHEBI:58349"/>
    </ligand>
</feature>
<keyword evidence="15" id="KW-1185">Reference proteome</keyword>
<dbReference type="CDD" id="cd01065">
    <property type="entry name" value="NAD_bind_Shikimate_DH"/>
    <property type="match status" value="1"/>
</dbReference>
<feature type="binding site" evidence="10">
    <location>
        <position position="82"/>
    </location>
    <ligand>
        <name>NADP(+)</name>
        <dbReference type="ChEBI" id="CHEBI:58349"/>
    </ligand>
</feature>
<dbReference type="Proteomes" id="UP000199695">
    <property type="component" value="Unassembled WGS sequence"/>
</dbReference>
<feature type="binding site" evidence="10">
    <location>
        <begin position="19"/>
        <end position="21"/>
    </location>
    <ligand>
        <name>shikimate</name>
        <dbReference type="ChEBI" id="CHEBI:36208"/>
    </ligand>
</feature>
<comment type="similarity">
    <text evidence="10">Belongs to the shikimate dehydrogenase family.</text>
</comment>
<feature type="binding site" evidence="10">
    <location>
        <position position="66"/>
    </location>
    <ligand>
        <name>shikimate</name>
        <dbReference type="ChEBI" id="CHEBI:36208"/>
    </ligand>
</feature>
<feature type="binding site" evidence="10">
    <location>
        <position position="246"/>
    </location>
    <ligand>
        <name>NADP(+)</name>
        <dbReference type="ChEBI" id="CHEBI:58349"/>
    </ligand>
</feature>
<keyword evidence="5 10" id="KW-0057">Aromatic amino acid biosynthesis</keyword>
<evidence type="ECO:0000256" key="2">
    <source>
        <dbReference type="ARBA" id="ARBA00022605"/>
    </source>
</evidence>
<dbReference type="GO" id="GO:0009073">
    <property type="term" value="P:aromatic amino acid family biosynthetic process"/>
    <property type="evidence" value="ECO:0007669"/>
    <property type="project" value="UniProtKB-KW"/>
</dbReference>
<feature type="domain" description="SDH C-terminal" evidence="13">
    <location>
        <begin position="246"/>
        <end position="276"/>
    </location>
</feature>
<evidence type="ECO:0000256" key="1">
    <source>
        <dbReference type="ARBA" id="ARBA00004871"/>
    </source>
</evidence>
<dbReference type="GO" id="GO:0019632">
    <property type="term" value="P:shikimate metabolic process"/>
    <property type="evidence" value="ECO:0007669"/>
    <property type="project" value="InterPro"/>
</dbReference>
<feature type="domain" description="Quinate/shikimate 5-dehydrogenase/glutamyl-tRNA reductase" evidence="11">
    <location>
        <begin position="119"/>
        <end position="198"/>
    </location>
</feature>
<dbReference type="STRING" id="1173111.SAMN05444955_10534"/>
<keyword evidence="2 10" id="KW-0028">Amino-acid biosynthesis</keyword>
<dbReference type="EC" id="1.1.1.25" evidence="10"/>
<dbReference type="InterPro" id="IPR013708">
    <property type="entry name" value="Shikimate_DH-bd_N"/>
</dbReference>
<dbReference type="GO" id="GO:0050661">
    <property type="term" value="F:NADP binding"/>
    <property type="evidence" value="ECO:0007669"/>
    <property type="project" value="InterPro"/>
</dbReference>
<dbReference type="Pfam" id="PF01488">
    <property type="entry name" value="Shikimate_DH"/>
    <property type="match status" value="1"/>
</dbReference>
<evidence type="ECO:0000256" key="7">
    <source>
        <dbReference type="ARBA" id="ARBA00051639"/>
    </source>
</evidence>
<dbReference type="SUPFAM" id="SSF51735">
    <property type="entry name" value="NAD(P)-binding Rossmann-fold domains"/>
    <property type="match status" value="1"/>
</dbReference>
<dbReference type="InterPro" id="IPR036291">
    <property type="entry name" value="NAD(P)-bd_dom_sf"/>
</dbReference>
<keyword evidence="4 10" id="KW-0560">Oxidoreductase</keyword>
<dbReference type="EMBL" id="FOCQ01000005">
    <property type="protein sequence ID" value="SEN03294.1"/>
    <property type="molecule type" value="Genomic_DNA"/>
</dbReference>
<dbReference type="InterPro" id="IPR046346">
    <property type="entry name" value="Aminoacid_DH-like_N_sf"/>
</dbReference>
<comment type="subunit">
    <text evidence="10">Homodimer.</text>
</comment>
<comment type="catalytic activity">
    <reaction evidence="7">
        <text>L-quinate + NAD(+) = 3-dehydroquinate + NADH + H(+)</text>
        <dbReference type="Rhea" id="RHEA:22364"/>
        <dbReference type="ChEBI" id="CHEBI:15378"/>
        <dbReference type="ChEBI" id="CHEBI:29751"/>
        <dbReference type="ChEBI" id="CHEBI:32364"/>
        <dbReference type="ChEBI" id="CHEBI:57540"/>
        <dbReference type="ChEBI" id="CHEBI:57945"/>
        <dbReference type="EC" id="1.1.1.24"/>
    </reaction>
</comment>
<feature type="binding site" evidence="10">
    <location>
        <position position="253"/>
    </location>
    <ligand>
        <name>shikimate</name>
        <dbReference type="ChEBI" id="CHEBI:36208"/>
    </ligand>
</feature>
<evidence type="ECO:0000256" key="9">
    <source>
        <dbReference type="ARBA" id="ARBA00060613"/>
    </source>
</evidence>
<protein>
    <recommendedName>
        <fullName evidence="10">Shikimate dehydrogenase (NADP(+))</fullName>
        <shortName evidence="10">SDH</shortName>
        <ecNumber evidence="10">1.1.1.25</ecNumber>
    </recommendedName>
</protein>
<dbReference type="Pfam" id="PF08501">
    <property type="entry name" value="Shikimate_dh_N"/>
    <property type="match status" value="1"/>
</dbReference>
<dbReference type="FunFam" id="3.40.50.720:FF:000086">
    <property type="entry name" value="Quinate/shikimate dehydrogenase"/>
    <property type="match status" value="1"/>
</dbReference>
<feature type="binding site" evidence="10">
    <location>
        <position position="225"/>
    </location>
    <ligand>
        <name>shikimate</name>
        <dbReference type="ChEBI" id="CHEBI:36208"/>
    </ligand>
</feature>
<feature type="active site" description="Proton acceptor" evidence="10">
    <location>
        <position position="70"/>
    </location>
</feature>
<dbReference type="InterPro" id="IPR011342">
    <property type="entry name" value="Shikimate_DH"/>
</dbReference>
<keyword evidence="3 10" id="KW-0521">NADP</keyword>
<dbReference type="NCBIfam" id="NF001319">
    <property type="entry name" value="PRK00258.3-3"/>
    <property type="match status" value="1"/>
</dbReference>
<dbReference type="PANTHER" id="PTHR21089:SF1">
    <property type="entry name" value="BIFUNCTIONAL 3-DEHYDROQUINATE DEHYDRATASE_SHIKIMATE DEHYDROGENASE, CHLOROPLASTIC"/>
    <property type="match status" value="1"/>
</dbReference>
<dbReference type="PANTHER" id="PTHR21089">
    <property type="entry name" value="SHIKIMATE DEHYDROGENASE"/>
    <property type="match status" value="1"/>
</dbReference>
<feature type="binding site" evidence="10">
    <location>
        <begin position="131"/>
        <end position="135"/>
    </location>
    <ligand>
        <name>NADP(+)</name>
        <dbReference type="ChEBI" id="CHEBI:58349"/>
    </ligand>
</feature>
<evidence type="ECO:0000313" key="15">
    <source>
        <dbReference type="Proteomes" id="UP000199695"/>
    </source>
</evidence>
<gene>
    <name evidence="10" type="primary">aroE</name>
    <name evidence="14" type="ORF">SAMN05444955_10534</name>
</gene>
<comment type="function">
    <text evidence="10">Involved in the biosynthesis of the chorismate, which leads to the biosynthesis of aromatic amino acids. Catalyzes the reversible NADPH linked reduction of 3-dehydroshikimate (DHSA) to yield shikimate (SA).</text>
</comment>
<evidence type="ECO:0000256" key="3">
    <source>
        <dbReference type="ARBA" id="ARBA00022857"/>
    </source>
</evidence>
<comment type="catalytic activity">
    <reaction evidence="6 10">
        <text>shikimate + NADP(+) = 3-dehydroshikimate + NADPH + H(+)</text>
        <dbReference type="Rhea" id="RHEA:17737"/>
        <dbReference type="ChEBI" id="CHEBI:15378"/>
        <dbReference type="ChEBI" id="CHEBI:16630"/>
        <dbReference type="ChEBI" id="CHEBI:36208"/>
        <dbReference type="ChEBI" id="CHEBI:57783"/>
        <dbReference type="ChEBI" id="CHEBI:58349"/>
        <dbReference type="EC" id="1.1.1.25"/>
    </reaction>
</comment>
<accession>A0A1H8D8Y2</accession>
<evidence type="ECO:0000259" key="12">
    <source>
        <dbReference type="Pfam" id="PF08501"/>
    </source>
</evidence>
<dbReference type="OrthoDB" id="9792692at2"/>
<name>A0A1H8D8Y2_9BACL</name>
<evidence type="ECO:0000256" key="6">
    <source>
        <dbReference type="ARBA" id="ARBA00049442"/>
    </source>
</evidence>
<sequence>MITSQTGSLGLLGHPVGHSKSPEMMNAALKAMEMPYIYLAYDVSPDELKQAVEGMKALKFRGWNVTIPHKVAIIPHLDELDDSAREIGAVNTVVYHQGRWIGHNTDGAGYLRSLTEEIDIRLSEQRVVLLGAGGAARAVGYALATAGAEKITIANRTVEKAEQLAEHLSRWTRTAAVSITDSKTAVEEATLVVNTTSVGMYPCTEESPIPADWLHEGHIVSDLVYRPRQTAFLIAGQEKGAQIHTGLGMLIHQAAIALELWMGKPAPIPLMKQVLEIS</sequence>
<dbReference type="NCBIfam" id="NF001314">
    <property type="entry name" value="PRK00258.2-2"/>
    <property type="match status" value="1"/>
</dbReference>
<evidence type="ECO:0000256" key="5">
    <source>
        <dbReference type="ARBA" id="ARBA00023141"/>
    </source>
</evidence>
<comment type="pathway">
    <text evidence="9">Aromatic compound metabolism; 3,4-dihydroxybenzoate biosynthesis; 3-dehydroquinate from D-quinate (NAD(+) route).</text>
</comment>
<evidence type="ECO:0000259" key="13">
    <source>
        <dbReference type="Pfam" id="PF18317"/>
    </source>
</evidence>
<reference evidence="14 15" key="1">
    <citation type="submission" date="2016-10" db="EMBL/GenBank/DDBJ databases">
        <authorList>
            <person name="de Groot N.N."/>
        </authorList>
    </citation>
    <scope>NUCLEOTIDE SEQUENCE [LARGE SCALE GENOMIC DNA]</scope>
    <source>
        <strain evidence="14 15">DSM 46701</strain>
    </source>
</reference>
<proteinExistence type="inferred from homology"/>
<dbReference type="GO" id="GO:0005829">
    <property type="term" value="C:cytosol"/>
    <property type="evidence" value="ECO:0007669"/>
    <property type="project" value="TreeGrafter"/>
</dbReference>
<dbReference type="GO" id="GO:0052734">
    <property type="term" value="F:shikimate 3-dehydrogenase (NAD+) activity"/>
    <property type="evidence" value="ECO:0007669"/>
    <property type="project" value="RHEA"/>
</dbReference>
<feature type="binding site" evidence="10">
    <location>
        <position position="223"/>
    </location>
    <ligand>
        <name>NADP(+)</name>
        <dbReference type="ChEBI" id="CHEBI:58349"/>
    </ligand>
</feature>